<dbReference type="Proteomes" id="UP000245207">
    <property type="component" value="Unassembled WGS sequence"/>
</dbReference>
<dbReference type="PANTHER" id="PTHR12736">
    <property type="entry name" value="LANC-LIKE PROTEIN"/>
    <property type="match status" value="1"/>
</dbReference>
<evidence type="ECO:0000313" key="2">
    <source>
        <dbReference type="EMBL" id="PWA46410.1"/>
    </source>
</evidence>
<dbReference type="OrthoDB" id="10257263at2759"/>
<organism evidence="2 3">
    <name type="scientific">Artemisia annua</name>
    <name type="common">Sweet wormwood</name>
    <dbReference type="NCBI Taxonomy" id="35608"/>
    <lineage>
        <taxon>Eukaryota</taxon>
        <taxon>Viridiplantae</taxon>
        <taxon>Streptophyta</taxon>
        <taxon>Embryophyta</taxon>
        <taxon>Tracheophyta</taxon>
        <taxon>Spermatophyta</taxon>
        <taxon>Magnoliopsida</taxon>
        <taxon>eudicotyledons</taxon>
        <taxon>Gunneridae</taxon>
        <taxon>Pentapetalae</taxon>
        <taxon>asterids</taxon>
        <taxon>campanulids</taxon>
        <taxon>Asterales</taxon>
        <taxon>Asteraceae</taxon>
        <taxon>Asteroideae</taxon>
        <taxon>Anthemideae</taxon>
        <taxon>Artemisiinae</taxon>
        <taxon>Artemisia</taxon>
    </lineage>
</organism>
<dbReference type="GO" id="GO:0005886">
    <property type="term" value="C:plasma membrane"/>
    <property type="evidence" value="ECO:0007669"/>
    <property type="project" value="TreeGrafter"/>
</dbReference>
<dbReference type="InterPro" id="IPR007822">
    <property type="entry name" value="LANC-like"/>
</dbReference>
<dbReference type="CDD" id="cd04794">
    <property type="entry name" value="euk_LANCL"/>
    <property type="match status" value="1"/>
</dbReference>
<dbReference type="SUPFAM" id="SSF158745">
    <property type="entry name" value="LanC-like"/>
    <property type="match status" value="1"/>
</dbReference>
<dbReference type="Pfam" id="PF05147">
    <property type="entry name" value="LANC_like"/>
    <property type="match status" value="1"/>
</dbReference>
<dbReference type="InterPro" id="IPR020464">
    <property type="entry name" value="LanC-like_prot_euk"/>
</dbReference>
<dbReference type="GO" id="GO:0031179">
    <property type="term" value="P:peptide modification"/>
    <property type="evidence" value="ECO:0007669"/>
    <property type="project" value="InterPro"/>
</dbReference>
<evidence type="ECO:0000313" key="3">
    <source>
        <dbReference type="Proteomes" id="UP000245207"/>
    </source>
</evidence>
<dbReference type="PRINTS" id="PR01951">
    <property type="entry name" value="LANCEUKARYTE"/>
</dbReference>
<evidence type="ECO:0000256" key="1">
    <source>
        <dbReference type="ARBA" id="ARBA00007179"/>
    </source>
</evidence>
<dbReference type="AlphaFoldDB" id="A0A2U1LBN6"/>
<dbReference type="PANTHER" id="PTHR12736:SF25">
    <property type="entry name" value="LANC-LIKE PROTEIN GCL1"/>
    <property type="match status" value="1"/>
</dbReference>
<dbReference type="EMBL" id="PKPP01010294">
    <property type="protein sequence ID" value="PWA46410.1"/>
    <property type="molecule type" value="Genomic_DNA"/>
</dbReference>
<protein>
    <submittedName>
        <fullName evidence="2">GCR2-like 1</fullName>
    </submittedName>
</protein>
<gene>
    <name evidence="2" type="ORF">CTI12_AA507490</name>
</gene>
<dbReference type="InterPro" id="IPR012341">
    <property type="entry name" value="6hp_glycosidase-like_sf"/>
</dbReference>
<comment type="similarity">
    <text evidence="1">Belongs to the LanC-like protein family.</text>
</comment>
<sequence length="473" mass="51465">MSSVVKFASSSDHEDDHEKLDFINSNMTSELTLSPDMFLGAAVALKDQYVHISMSSVVKFASSSDHEDDLEKLDFINSNMTSELTLSSDMFLGAAVALKDQVVEATWTQVCVGGGEIMDTTVYTGLLGTAFTCLRVYEASGSQDELKLAADIVDACAAAVANTSVRHVTFLCGRGGIYALGAVIANYCGDHHKRDFYLAEFLELAQEKALPAGPEEGGFGMSYDLLHGRAGFLWAALFINKHIGQETIPYDLLDPVVQAVIAGGRAGASDHAMCPLMYRWHGTRYWGAAHGLAGILHVLLHFPLSEEDTEDVKRSLRYMMSKRFPHTGNYPSSEGNSRDNLVQWSHGAGGMAITLCMASQVFPHDREFRDAAIEAGEVVWKSGLSEKPGLADGASGNAYAFLALYRLTGDSIYEDRAKAFGGFLYRNARNLLTTTDSHALDHCFSLFQGLAGTACLWSDLVKPENSRFPGFEI</sequence>
<dbReference type="Gene3D" id="1.50.10.10">
    <property type="match status" value="1"/>
</dbReference>
<dbReference type="PRINTS" id="PR01950">
    <property type="entry name" value="LANCSUPER"/>
</dbReference>
<comment type="caution">
    <text evidence="2">The sequence shown here is derived from an EMBL/GenBank/DDBJ whole genome shotgun (WGS) entry which is preliminary data.</text>
</comment>
<name>A0A2U1LBN6_ARTAN</name>
<keyword evidence="3" id="KW-1185">Reference proteome</keyword>
<proteinExistence type="inferred from homology"/>
<dbReference type="SMART" id="SM01260">
    <property type="entry name" value="LANC_like"/>
    <property type="match status" value="1"/>
</dbReference>
<reference evidence="2 3" key="1">
    <citation type="journal article" date="2018" name="Mol. Plant">
        <title>The genome of Artemisia annua provides insight into the evolution of Asteraceae family and artemisinin biosynthesis.</title>
        <authorList>
            <person name="Shen Q."/>
            <person name="Zhang L."/>
            <person name="Liao Z."/>
            <person name="Wang S."/>
            <person name="Yan T."/>
            <person name="Shi P."/>
            <person name="Liu M."/>
            <person name="Fu X."/>
            <person name="Pan Q."/>
            <person name="Wang Y."/>
            <person name="Lv Z."/>
            <person name="Lu X."/>
            <person name="Zhang F."/>
            <person name="Jiang W."/>
            <person name="Ma Y."/>
            <person name="Chen M."/>
            <person name="Hao X."/>
            <person name="Li L."/>
            <person name="Tang Y."/>
            <person name="Lv G."/>
            <person name="Zhou Y."/>
            <person name="Sun X."/>
            <person name="Brodelius P.E."/>
            <person name="Rose J.K.C."/>
            <person name="Tang K."/>
        </authorList>
    </citation>
    <scope>NUCLEOTIDE SEQUENCE [LARGE SCALE GENOMIC DNA]</scope>
    <source>
        <strain evidence="3">cv. Huhao1</strain>
        <tissue evidence="2">Leaf</tissue>
    </source>
</reference>
<dbReference type="GO" id="GO:0005975">
    <property type="term" value="P:carbohydrate metabolic process"/>
    <property type="evidence" value="ECO:0007669"/>
    <property type="project" value="InterPro"/>
</dbReference>
<accession>A0A2U1LBN6</accession>